<dbReference type="Gene3D" id="3.40.50.1820">
    <property type="entry name" value="alpha/beta hydrolase"/>
    <property type="match status" value="1"/>
</dbReference>
<evidence type="ECO:0000259" key="2">
    <source>
        <dbReference type="Pfam" id="PF12697"/>
    </source>
</evidence>
<organism evidence="3">
    <name type="scientific">freshwater metagenome</name>
    <dbReference type="NCBI Taxonomy" id="449393"/>
    <lineage>
        <taxon>unclassified sequences</taxon>
        <taxon>metagenomes</taxon>
        <taxon>ecological metagenomes</taxon>
    </lineage>
</organism>
<proteinExistence type="predicted"/>
<protein>
    <submittedName>
        <fullName evidence="3">Unannotated protein</fullName>
    </submittedName>
</protein>
<feature type="compositionally biased region" description="Polar residues" evidence="1">
    <location>
        <begin position="1"/>
        <end position="13"/>
    </location>
</feature>
<dbReference type="InterPro" id="IPR029058">
    <property type="entry name" value="AB_hydrolase_fold"/>
</dbReference>
<reference evidence="3" key="1">
    <citation type="submission" date="2020-05" db="EMBL/GenBank/DDBJ databases">
        <authorList>
            <person name="Chiriac C."/>
            <person name="Salcher M."/>
            <person name="Ghai R."/>
            <person name="Kavagutti S V."/>
        </authorList>
    </citation>
    <scope>NUCLEOTIDE SEQUENCE</scope>
</reference>
<evidence type="ECO:0000313" key="3">
    <source>
        <dbReference type="EMBL" id="CAB4931377.1"/>
    </source>
</evidence>
<dbReference type="Pfam" id="PF12697">
    <property type="entry name" value="Abhydrolase_6"/>
    <property type="match status" value="1"/>
</dbReference>
<dbReference type="EMBL" id="CAFBMK010000166">
    <property type="protein sequence ID" value="CAB4931377.1"/>
    <property type="molecule type" value="Genomic_DNA"/>
</dbReference>
<dbReference type="AlphaFoldDB" id="A0A6J7IML7"/>
<dbReference type="InterPro" id="IPR000073">
    <property type="entry name" value="AB_hydrolase_1"/>
</dbReference>
<name>A0A6J7IML7_9ZZZZ</name>
<dbReference type="SUPFAM" id="SSF53474">
    <property type="entry name" value="alpha/beta-Hydrolases"/>
    <property type="match status" value="1"/>
</dbReference>
<dbReference type="PANTHER" id="PTHR43194">
    <property type="entry name" value="HYDROLASE ALPHA/BETA FOLD FAMILY"/>
    <property type="match status" value="1"/>
</dbReference>
<gene>
    <name evidence="3" type="ORF">UFOPK3564_02394</name>
</gene>
<dbReference type="InterPro" id="IPR050228">
    <property type="entry name" value="Carboxylesterase_BioH"/>
</dbReference>
<sequence>MTVSNGRRPTTSADARAPGGPGRTTGAPSRTTPIVLVPGAWTTGAAFDDVRDDLEAHGHRTRIVDLPAHARRLPQLDRGGLAAIDRTLAEAIGASDAPPVLVGHSLGGLACLRAARRHELAGLVLLMPAPPTGLVRSMLGGALRRPVNSLGLLGAALSMRVATRLSRSRPAGLYSADVTAETLRRARAFRADESWVVLASLLLGSREPVGPSATPTLVVGGTQDLITPVPLVRRLAEDLGATYAEVDVAHAFNEEPTHPLVTRVVLDFLDEHVPGAGDGAAR</sequence>
<evidence type="ECO:0000256" key="1">
    <source>
        <dbReference type="SAM" id="MobiDB-lite"/>
    </source>
</evidence>
<feature type="domain" description="AB hydrolase-1" evidence="2">
    <location>
        <begin position="34"/>
        <end position="260"/>
    </location>
</feature>
<accession>A0A6J7IML7</accession>
<feature type="region of interest" description="Disordered" evidence="1">
    <location>
        <begin position="1"/>
        <end position="32"/>
    </location>
</feature>
<dbReference type="PANTHER" id="PTHR43194:SF5">
    <property type="entry name" value="PIMELOYL-[ACYL-CARRIER PROTEIN] METHYL ESTER ESTERASE"/>
    <property type="match status" value="1"/>
</dbReference>